<proteinExistence type="predicted"/>
<dbReference type="InterPro" id="IPR037149">
    <property type="entry name" value="PA_heptamer_dom_sf"/>
</dbReference>
<dbReference type="SUPFAM" id="SSF56988">
    <property type="entry name" value="Anthrax protective antigen"/>
    <property type="match status" value="1"/>
</dbReference>
<dbReference type="PRINTS" id="PR01391">
    <property type="entry name" value="BINARYTOXINB"/>
</dbReference>
<dbReference type="InterPro" id="IPR003896">
    <property type="entry name" value="Bacterial_exotoxin_B"/>
</dbReference>
<dbReference type="Gene3D" id="2.60.120.260">
    <property type="entry name" value="Galactose-binding domain-like"/>
    <property type="match status" value="2"/>
</dbReference>
<gene>
    <name evidence="3" type="ORF">IAY_05812</name>
</gene>
<evidence type="ECO:0000256" key="1">
    <source>
        <dbReference type="SAM" id="SignalP"/>
    </source>
</evidence>
<dbReference type="AlphaFoldDB" id="A0ABC9SPR9"/>
<dbReference type="InterPro" id="IPR027439">
    <property type="entry name" value="PA_heptamer_dom"/>
</dbReference>
<sequence>MKLKSIFKCLTITAILSQIAVSPVTSFAENSNGKKADNKTNVEEKSNIQGLLGYYFKDAQFQDLTSIKVGEQSDKLIDKARVIKSNQTIHSVRWMGRVNPSQTGEYTFSTSSDQHIILQINGENIIDQSEMKKTIKLEKDKVYELKIEYRNTKNTLPDLQLFWSIDGKAKEPIPPKNILLPNFSEKENLPNNKKDMLLLPNFNLFDNKSYSSKLIDTDTDKDGISDEWEEQGYTFKDQQIVKWEDSYLAQGYKKYVSNPYKARTVADPYTDFEKVSGHMPEATKDEAKDPLVAAYPAIGVGMENLLFSKNENVTEGASGTKSKSVTDTNTNTNSVEVGGEVGGALNPFAFASFKVSTKYSHSWTNSTAIQNSESGSWSRQIGINTAESAFLNANVRYYNAGTAPIYELRPTSNFVFQNSGTSIATITAGSNQIGNSLGPSDTYPKREQAPISLDKANEAGTVKIVINGEQLNAIQSHSEKLNLETTQNKGQYGILDDTGKLITDASKQWDPIRTNIDAVSGSLILDTGTSKENLERRVAAKNENDPEDKTPEITIGEAIKKAFNAKEKDGRLYYTDRTEKNMYIDESSVNLIGDEKTQKEIEKQLEQMQDKKVYKTKWKRGMNITLRLPVAYYDFEANGNTNWYYTNQENGGYTGKKHGMIGQNGNGYAQKNLELQPYTSYTARAYVKTASPTGKNNVVFYADSTINGDGNGARQNVTIEGDKWQVIEFSFNTGGHPEYFQKLGLKNTGNTNLQFDDVSVTEWRRALGENLIQNGNFDKGKEYWESLMGLPSFEVKDGYLIGNSTNIVMNKSLGVKPNTKYKIEYDLRINPGSISKPKILILGYASGSLNEMIEDEVNVSNDWQTYILDFTTASDTQNIIFGIYDAQSGGYYNLDNVKCREVLL</sequence>
<dbReference type="InterPro" id="IPR035088">
    <property type="entry name" value="PA_Ca-bd"/>
</dbReference>
<dbReference type="Pfam" id="PF17475">
    <property type="entry name" value="Binary_toxB_2"/>
    <property type="match status" value="1"/>
</dbReference>
<keyword evidence="1" id="KW-0732">Signal</keyword>
<dbReference type="Gene3D" id="2.60.120.240">
    <property type="entry name" value="Protective antigen, heptamerisation domain"/>
    <property type="match status" value="1"/>
</dbReference>
<dbReference type="Gene3D" id="3.10.20.110">
    <property type="match status" value="1"/>
</dbReference>
<organism evidence="3 4">
    <name type="scientific">Bacillus cereus TIAC219</name>
    <dbReference type="NCBI Taxonomy" id="718222"/>
    <lineage>
        <taxon>Bacteria</taxon>
        <taxon>Bacillati</taxon>
        <taxon>Bacillota</taxon>
        <taxon>Bacilli</taxon>
        <taxon>Bacillales</taxon>
        <taxon>Bacillaceae</taxon>
        <taxon>Bacillus</taxon>
        <taxon>Bacillus cereus group</taxon>
    </lineage>
</organism>
<evidence type="ECO:0000259" key="2">
    <source>
        <dbReference type="PROSITE" id="PS51820"/>
    </source>
</evidence>
<dbReference type="Pfam" id="PF03495">
    <property type="entry name" value="Binary_toxB"/>
    <property type="match status" value="1"/>
</dbReference>
<dbReference type="Pfam" id="PF07691">
    <property type="entry name" value="PA14"/>
    <property type="match status" value="1"/>
</dbReference>
<accession>A0ABC9SPR9</accession>
<feature type="signal peptide" evidence="1">
    <location>
        <begin position="1"/>
        <end position="28"/>
    </location>
</feature>
<protein>
    <recommendedName>
        <fullName evidence="2">PA14 domain-containing protein</fullName>
    </recommendedName>
</protein>
<dbReference type="InterPro" id="IPR037524">
    <property type="entry name" value="PA14/GLEYA"/>
</dbReference>
<dbReference type="InterPro" id="IPR008979">
    <property type="entry name" value="Galactose-bd-like_sf"/>
</dbReference>
<feature type="chain" id="PRO_5044839353" description="PA14 domain-containing protein" evidence="1">
    <location>
        <begin position="29"/>
        <end position="904"/>
    </location>
</feature>
<dbReference type="RefSeq" id="WP_000769710.1">
    <property type="nucleotide sequence ID" value="NZ_KB976018.1"/>
</dbReference>
<name>A0ABC9SPR9_BACCE</name>
<dbReference type="Gene3D" id="3.90.182.10">
    <property type="entry name" value="Toxin - Anthrax Protective Antigen,domain 1"/>
    <property type="match status" value="1"/>
</dbReference>
<evidence type="ECO:0000313" key="3">
    <source>
        <dbReference type="EMBL" id="EOQ57260.1"/>
    </source>
</evidence>
<dbReference type="InterPro" id="IPR011658">
    <property type="entry name" value="PA14_dom"/>
</dbReference>
<dbReference type="EMBL" id="AHCJ01000095">
    <property type="protein sequence ID" value="EOQ57260.1"/>
    <property type="molecule type" value="Genomic_DNA"/>
</dbReference>
<dbReference type="Pfam" id="PF17476">
    <property type="entry name" value="Binary_toxB_3"/>
    <property type="match status" value="1"/>
</dbReference>
<dbReference type="SMART" id="SM00758">
    <property type="entry name" value="PA14"/>
    <property type="match status" value="1"/>
</dbReference>
<dbReference type="PROSITE" id="PS51820">
    <property type="entry name" value="PA14"/>
    <property type="match status" value="1"/>
</dbReference>
<comment type="caution">
    <text evidence="3">The sequence shown here is derived from an EMBL/GenBank/DDBJ whole genome shotgun (WGS) entry which is preliminary data.</text>
</comment>
<dbReference type="Proteomes" id="UP000014060">
    <property type="component" value="Unassembled WGS sequence"/>
</dbReference>
<dbReference type="InterPro" id="IPR035331">
    <property type="entry name" value="Binary_toxB_3"/>
</dbReference>
<feature type="domain" description="PA14" evidence="2">
    <location>
        <begin position="46"/>
        <end position="177"/>
    </location>
</feature>
<reference evidence="3 4" key="1">
    <citation type="submission" date="2013-01" db="EMBL/GenBank/DDBJ databases">
        <title>The Genome Sequence of Bacillus cereus TIAC219.</title>
        <authorList>
            <consortium name="The Broad Institute Genome Sequencing Platform"/>
            <consortium name="The Broad Institute Genome Sequencing Center for Infectious Disease"/>
            <person name="Feldgarden M."/>
            <person name="Van der Auwera G.A."/>
            <person name="Mahillon J."/>
            <person name="Duprez V."/>
            <person name="Timmery S."/>
            <person name="Mattelet C."/>
            <person name="Dierick K."/>
            <person name="Sun M."/>
            <person name="Yu Z."/>
            <person name="Zhu L."/>
            <person name="Hu X."/>
            <person name="Shank E.B."/>
            <person name="Swiecicka I."/>
            <person name="Hansen B.M."/>
            <person name="Andrup L."/>
            <person name="Walker B."/>
            <person name="Young S.K."/>
            <person name="Zeng Q."/>
            <person name="Gargeya S."/>
            <person name="Fitzgerald M."/>
            <person name="Haas B."/>
            <person name="Abouelleil A."/>
            <person name="Alvarado L."/>
            <person name="Arachchi H.M."/>
            <person name="Berlin A.M."/>
            <person name="Chapman S.B."/>
            <person name="Dewar J."/>
            <person name="Goldberg J."/>
            <person name="Griggs A."/>
            <person name="Gujja S."/>
            <person name="Hansen M."/>
            <person name="Howarth C."/>
            <person name="Imamovic A."/>
            <person name="Larimer J."/>
            <person name="McCowan C."/>
            <person name="Murphy C."/>
            <person name="Neiman D."/>
            <person name="Pearson M."/>
            <person name="Priest M."/>
            <person name="Roberts A."/>
            <person name="Saif S."/>
            <person name="Shea T."/>
            <person name="Sisk P."/>
            <person name="Sykes S."/>
            <person name="Wortman J."/>
            <person name="Nusbaum C."/>
            <person name="Birren B."/>
        </authorList>
    </citation>
    <scope>NUCLEOTIDE SEQUENCE [LARGE SCALE GENOMIC DNA]</scope>
    <source>
        <strain evidence="3 4">TIAC219</strain>
    </source>
</reference>
<dbReference type="SUPFAM" id="SSF49785">
    <property type="entry name" value="Galactose-binding domain-like"/>
    <property type="match status" value="1"/>
</dbReference>
<evidence type="ECO:0000313" key="4">
    <source>
        <dbReference type="Proteomes" id="UP000014060"/>
    </source>
</evidence>